<feature type="domain" description="WYL" evidence="1">
    <location>
        <begin position="159"/>
        <end position="236"/>
    </location>
</feature>
<sequence length="325" mass="38018">MSTSKLDRESPDKISRILSLYTKLRDGRCIHAAEEAACHNVTIRSIQRDIKDIQEFLQYRQDEELEPLAYTVVYDRRQKGYVLKNIEAVTFSNSEILAICKILLDSRAFTKPEMTAMLDKLVTNCVAAENQDIIRELIKNEAFHYIEPHHKTVFIDKLWTIGQAIKNHQCIEITYKRSKDKKFVTRKLQPAAIMFSEYYFYLTAFIDDKDLQQHFDVINDSFPTIYRVDRIASLTVLPETFRVLYADRFQEGEFRKRVQFMYGGRLKRIRFIYTGPDVEAILDRLPTAIIEKKDGKAYTISAEVFGDGINMWLRSQGKNIQLLNE</sequence>
<name>A0A346AY07_9FIRM</name>
<evidence type="ECO:0000313" key="3">
    <source>
        <dbReference type="Proteomes" id="UP000254337"/>
    </source>
</evidence>
<gene>
    <name evidence="2" type="ORF">DKB62_03740</name>
</gene>
<dbReference type="RefSeq" id="WP_107195746.1">
    <property type="nucleotide sequence ID" value="NZ_CP029462.1"/>
</dbReference>
<dbReference type="PANTHER" id="PTHR34580">
    <property type="match status" value="1"/>
</dbReference>
<keyword evidence="3" id="KW-1185">Reference proteome</keyword>
<proteinExistence type="predicted"/>
<dbReference type="Pfam" id="PF13280">
    <property type="entry name" value="WYL"/>
    <property type="match status" value="1"/>
</dbReference>
<dbReference type="PROSITE" id="PS52050">
    <property type="entry name" value="WYL"/>
    <property type="match status" value="1"/>
</dbReference>
<dbReference type="InterPro" id="IPR051534">
    <property type="entry name" value="CBASS_pafABC_assoc_protein"/>
</dbReference>
<accession>A0A346AY07</accession>
<dbReference type="InterPro" id="IPR026881">
    <property type="entry name" value="WYL_dom"/>
</dbReference>
<evidence type="ECO:0000313" key="2">
    <source>
        <dbReference type="EMBL" id="AXL20750.1"/>
    </source>
</evidence>
<dbReference type="Proteomes" id="UP000254337">
    <property type="component" value="Chromosome"/>
</dbReference>
<reference evidence="2 3" key="1">
    <citation type="submission" date="2018-05" db="EMBL/GenBank/DDBJ databases">
        <title>Complete genome sequence of Megasphaera sp. AJH120T, isolated from the ceca of a chicken.</title>
        <authorList>
            <person name="Maki J."/>
            <person name="Looft T."/>
        </authorList>
    </citation>
    <scope>NUCLEOTIDE SEQUENCE [LARGE SCALE GENOMIC DNA]</scope>
    <source>
        <strain evidence="2 3">AJH120</strain>
    </source>
</reference>
<organism evidence="2 3">
    <name type="scientific">Megasphaera stantonii</name>
    <dbReference type="NCBI Taxonomy" id="2144175"/>
    <lineage>
        <taxon>Bacteria</taxon>
        <taxon>Bacillati</taxon>
        <taxon>Bacillota</taxon>
        <taxon>Negativicutes</taxon>
        <taxon>Veillonellales</taxon>
        <taxon>Veillonellaceae</taxon>
        <taxon>Megasphaera</taxon>
    </lineage>
</organism>
<evidence type="ECO:0000259" key="1">
    <source>
        <dbReference type="Pfam" id="PF13280"/>
    </source>
</evidence>
<dbReference type="PANTHER" id="PTHR34580:SF1">
    <property type="entry name" value="PROTEIN PAFC"/>
    <property type="match status" value="1"/>
</dbReference>
<dbReference type="EMBL" id="CP029462">
    <property type="protein sequence ID" value="AXL20750.1"/>
    <property type="molecule type" value="Genomic_DNA"/>
</dbReference>
<protein>
    <submittedName>
        <fullName evidence="2">WYL domain-containing transcriptional regulator</fullName>
    </submittedName>
</protein>
<dbReference type="OrthoDB" id="86031at2"/>
<dbReference type="AlphaFoldDB" id="A0A346AY07"/>
<dbReference type="KEGG" id="meg:DKB62_03740"/>